<reference evidence="1 2" key="1">
    <citation type="submission" date="2015-03" db="EMBL/GenBank/DDBJ databases">
        <title>Draft Genome Sequence of Burkholderia andropogonis type strain ICMP2807, isolated from Sorghum bicolor.</title>
        <authorList>
            <person name="Lopes-Santos L."/>
            <person name="Castro D.B."/>
            <person name="Ottoboni L.M."/>
            <person name="Park D."/>
            <person name="Weirc B.S."/>
            <person name="Destefano S.A."/>
        </authorList>
    </citation>
    <scope>NUCLEOTIDE SEQUENCE [LARGE SCALE GENOMIC DNA]</scope>
    <source>
        <strain evidence="1 2">ICMP2807</strain>
    </source>
</reference>
<evidence type="ECO:0000313" key="2">
    <source>
        <dbReference type="Proteomes" id="UP000033618"/>
    </source>
</evidence>
<protein>
    <submittedName>
        <fullName evidence="1">Uncharacterized protein</fullName>
    </submittedName>
</protein>
<dbReference type="Proteomes" id="UP000033618">
    <property type="component" value="Unassembled WGS sequence"/>
</dbReference>
<dbReference type="PATRIC" id="fig|28092.6.peg.4084"/>
<accession>A0A0F5JXH6</accession>
<dbReference type="STRING" id="28092.WM40_17350"/>
<proteinExistence type="predicted"/>
<gene>
    <name evidence="1" type="ORF">WM40_17350</name>
</gene>
<organism evidence="1 2">
    <name type="scientific">Robbsia andropogonis</name>
    <dbReference type="NCBI Taxonomy" id="28092"/>
    <lineage>
        <taxon>Bacteria</taxon>
        <taxon>Pseudomonadati</taxon>
        <taxon>Pseudomonadota</taxon>
        <taxon>Betaproteobacteria</taxon>
        <taxon>Burkholderiales</taxon>
        <taxon>Burkholderiaceae</taxon>
        <taxon>Robbsia</taxon>
    </lineage>
</organism>
<dbReference type="EMBL" id="LAQU01000020">
    <property type="protein sequence ID" value="KKB62405.1"/>
    <property type="molecule type" value="Genomic_DNA"/>
</dbReference>
<keyword evidence="2" id="KW-1185">Reference proteome</keyword>
<sequence length="87" mass="9561">MQKPRPSQCVVVFWNDDEQSFVSYSLDASRVKPLVENALPLEVHVEDFGGVIDDEFARKLGGANIKVLAATNPAIKPLDQITTHPDA</sequence>
<name>A0A0F5JXH6_9BURK</name>
<dbReference type="AlphaFoldDB" id="A0A0F5JXH6"/>
<comment type="caution">
    <text evidence="1">The sequence shown here is derived from an EMBL/GenBank/DDBJ whole genome shotgun (WGS) entry which is preliminary data.</text>
</comment>
<evidence type="ECO:0000313" key="1">
    <source>
        <dbReference type="EMBL" id="KKB62405.1"/>
    </source>
</evidence>